<gene>
    <name evidence="1" type="ORF">JBS370_LOCUS41900</name>
</gene>
<sequence length="94" mass="10566">MENFAFHQIQNQAIAALFWVDLSYVANYTNIAINWFSSTNSTGSDASTYNNVIQSVVTAACPTTFCSPNFAAIRVVRITWQNLLYELSYINQSI</sequence>
<proteinExistence type="predicted"/>
<name>A0A820KXU8_9BILA</name>
<protein>
    <submittedName>
        <fullName evidence="1">Uncharacterized protein</fullName>
    </submittedName>
</protein>
<feature type="non-terminal residue" evidence="1">
    <location>
        <position position="1"/>
    </location>
</feature>
<dbReference type="EMBL" id="CAJOBD010050511">
    <property type="protein sequence ID" value="CAF4350151.1"/>
    <property type="molecule type" value="Genomic_DNA"/>
</dbReference>
<evidence type="ECO:0000313" key="2">
    <source>
        <dbReference type="Proteomes" id="UP000663836"/>
    </source>
</evidence>
<accession>A0A820KXU8</accession>
<dbReference type="Proteomes" id="UP000663836">
    <property type="component" value="Unassembled WGS sequence"/>
</dbReference>
<comment type="caution">
    <text evidence="1">The sequence shown here is derived from an EMBL/GenBank/DDBJ whole genome shotgun (WGS) entry which is preliminary data.</text>
</comment>
<dbReference type="AlphaFoldDB" id="A0A820KXU8"/>
<evidence type="ECO:0000313" key="1">
    <source>
        <dbReference type="EMBL" id="CAF4350151.1"/>
    </source>
</evidence>
<organism evidence="1 2">
    <name type="scientific">Rotaria sordida</name>
    <dbReference type="NCBI Taxonomy" id="392033"/>
    <lineage>
        <taxon>Eukaryota</taxon>
        <taxon>Metazoa</taxon>
        <taxon>Spiralia</taxon>
        <taxon>Gnathifera</taxon>
        <taxon>Rotifera</taxon>
        <taxon>Eurotatoria</taxon>
        <taxon>Bdelloidea</taxon>
        <taxon>Philodinida</taxon>
        <taxon>Philodinidae</taxon>
        <taxon>Rotaria</taxon>
    </lineage>
</organism>
<reference evidence="1" key="1">
    <citation type="submission" date="2021-02" db="EMBL/GenBank/DDBJ databases">
        <authorList>
            <person name="Nowell W R."/>
        </authorList>
    </citation>
    <scope>NUCLEOTIDE SEQUENCE</scope>
</reference>